<feature type="region of interest" description="Disordered" evidence="1">
    <location>
        <begin position="362"/>
        <end position="424"/>
    </location>
</feature>
<dbReference type="EMBL" id="JARPUR010000006">
    <property type="protein sequence ID" value="KAK4873904.1"/>
    <property type="molecule type" value="Genomic_DNA"/>
</dbReference>
<keyword evidence="3" id="KW-1185">Reference proteome</keyword>
<gene>
    <name evidence="2" type="ORF">RN001_013264</name>
</gene>
<dbReference type="AlphaFoldDB" id="A0AAN7PQE5"/>
<protein>
    <submittedName>
        <fullName evidence="2">Uncharacterized protein</fullName>
    </submittedName>
</protein>
<feature type="region of interest" description="Disordered" evidence="1">
    <location>
        <begin position="280"/>
        <end position="340"/>
    </location>
</feature>
<reference evidence="3" key="1">
    <citation type="submission" date="2023-01" db="EMBL/GenBank/DDBJ databases">
        <title>Key to firefly adult light organ development and bioluminescence: homeobox transcription factors regulate luciferase expression and transportation to peroxisome.</title>
        <authorList>
            <person name="Fu X."/>
        </authorList>
    </citation>
    <scope>NUCLEOTIDE SEQUENCE [LARGE SCALE GENOMIC DNA]</scope>
</reference>
<comment type="caution">
    <text evidence="2">The sequence shown here is derived from an EMBL/GenBank/DDBJ whole genome shotgun (WGS) entry which is preliminary data.</text>
</comment>
<feature type="compositionally biased region" description="Acidic residues" evidence="1">
    <location>
        <begin position="362"/>
        <end position="372"/>
    </location>
</feature>
<sequence>MPTTPTSAMESLVDCLPLVLVIESEICILPPPVDELTDSEKFDDDILLDVDDIPVDIPGSVEISREHEHEEDKENLRPSEKPGASDSPSYGDFKILKWSKRHPKMKTMSLNPESLHKNNKKTNSEDAKETHKEMLTERKYNNYKKIEKSNEIGDLETENEERYALIKSVKTNTKTGKRIRDKCVRSACNEANLRQPELITGTKLRKYVGTICQLFDLTENKSDFPAKHMGHDIRVHRNFYRLHENAVEATKIIRLLIAIEKGDANKFVGKTLNDINIEEEEGGEKKEECDLTTNNDNDEIAEDNEDEVIIKDESNPESSNDVSLSNYKRMDEIPGPSKRIRYGDADYEETLIKWYEEKSNSDIDDCQTDEFETSDHDSDSALSENEVDDNVEMSALEDDDTPDAGGEESSNKENLQNSPELARKSYYGKNRFKWSKTAFNRRSQPRQHNIIV</sequence>
<dbReference type="PANTHER" id="PTHR33480">
    <property type="entry name" value="SET DOMAIN-CONTAINING PROTEIN-RELATED"/>
    <property type="match status" value="1"/>
</dbReference>
<feature type="compositionally biased region" description="Acidic residues" evidence="1">
    <location>
        <begin position="385"/>
        <end position="406"/>
    </location>
</feature>
<proteinExistence type="predicted"/>
<evidence type="ECO:0000313" key="3">
    <source>
        <dbReference type="Proteomes" id="UP001353858"/>
    </source>
</evidence>
<accession>A0AAN7PQE5</accession>
<dbReference type="Proteomes" id="UP001353858">
    <property type="component" value="Unassembled WGS sequence"/>
</dbReference>
<feature type="compositionally biased region" description="Basic and acidic residues" evidence="1">
    <location>
        <begin position="63"/>
        <end position="80"/>
    </location>
</feature>
<organism evidence="2 3">
    <name type="scientific">Aquatica leii</name>
    <dbReference type="NCBI Taxonomy" id="1421715"/>
    <lineage>
        <taxon>Eukaryota</taxon>
        <taxon>Metazoa</taxon>
        <taxon>Ecdysozoa</taxon>
        <taxon>Arthropoda</taxon>
        <taxon>Hexapoda</taxon>
        <taxon>Insecta</taxon>
        <taxon>Pterygota</taxon>
        <taxon>Neoptera</taxon>
        <taxon>Endopterygota</taxon>
        <taxon>Coleoptera</taxon>
        <taxon>Polyphaga</taxon>
        <taxon>Elateriformia</taxon>
        <taxon>Elateroidea</taxon>
        <taxon>Lampyridae</taxon>
        <taxon>Luciolinae</taxon>
        <taxon>Aquatica</taxon>
    </lineage>
</organism>
<feature type="region of interest" description="Disordered" evidence="1">
    <location>
        <begin position="109"/>
        <end position="132"/>
    </location>
</feature>
<evidence type="ECO:0000313" key="2">
    <source>
        <dbReference type="EMBL" id="KAK4873904.1"/>
    </source>
</evidence>
<feature type="compositionally biased region" description="Basic and acidic residues" evidence="1">
    <location>
        <begin position="122"/>
        <end position="132"/>
    </location>
</feature>
<name>A0AAN7PQE5_9COLE</name>
<evidence type="ECO:0000256" key="1">
    <source>
        <dbReference type="SAM" id="MobiDB-lite"/>
    </source>
</evidence>
<feature type="compositionally biased region" description="Acidic residues" evidence="1">
    <location>
        <begin position="296"/>
        <end position="307"/>
    </location>
</feature>
<feature type="compositionally biased region" description="Polar residues" evidence="1">
    <location>
        <begin position="316"/>
        <end position="326"/>
    </location>
</feature>
<feature type="region of interest" description="Disordered" evidence="1">
    <location>
        <begin position="60"/>
        <end position="92"/>
    </location>
</feature>
<dbReference type="PANTHER" id="PTHR33480:SF1">
    <property type="entry name" value="TYR RECOMBINASE DOMAIN-CONTAINING PROTEIN"/>
    <property type="match status" value="1"/>
</dbReference>